<feature type="compositionally biased region" description="Basic and acidic residues" evidence="1">
    <location>
        <begin position="410"/>
        <end position="423"/>
    </location>
</feature>
<evidence type="ECO:0000256" key="1">
    <source>
        <dbReference type="SAM" id="MobiDB-lite"/>
    </source>
</evidence>
<dbReference type="InterPro" id="IPR051642">
    <property type="entry name" value="SWI6-like"/>
</dbReference>
<feature type="region of interest" description="Disordered" evidence="1">
    <location>
        <begin position="92"/>
        <end position="213"/>
    </location>
</feature>
<comment type="caution">
    <text evidence="3">The sequence shown here is derived from an EMBL/GenBank/DDBJ whole genome shotgun (WGS) entry which is preliminary data.</text>
</comment>
<feature type="region of interest" description="Disordered" evidence="1">
    <location>
        <begin position="408"/>
        <end position="434"/>
    </location>
</feature>
<protein>
    <recommendedName>
        <fullName evidence="2">HTH APSES-type domain-containing protein</fullName>
    </recommendedName>
</protein>
<gene>
    <name evidence="3" type="ORF">CANVERA_P0985</name>
</gene>
<reference evidence="3" key="1">
    <citation type="submission" date="2022-12" db="EMBL/GenBank/DDBJ databases">
        <authorList>
            <person name="Brejova B."/>
        </authorList>
    </citation>
    <scope>NUCLEOTIDE SEQUENCE</scope>
</reference>
<dbReference type="InterPro" id="IPR036887">
    <property type="entry name" value="HTH_APSES_sf"/>
</dbReference>
<dbReference type="GO" id="GO:0030907">
    <property type="term" value="C:MBF transcription complex"/>
    <property type="evidence" value="ECO:0007669"/>
    <property type="project" value="TreeGrafter"/>
</dbReference>
<dbReference type="PANTHER" id="PTHR43828">
    <property type="entry name" value="ASPARAGINASE"/>
    <property type="match status" value="1"/>
</dbReference>
<dbReference type="PROSITE" id="PS51299">
    <property type="entry name" value="HTH_APSES"/>
    <property type="match status" value="1"/>
</dbReference>
<feature type="region of interest" description="Disordered" evidence="1">
    <location>
        <begin position="1"/>
        <end position="26"/>
    </location>
</feature>
<dbReference type="EMBL" id="CANTUO010000001">
    <property type="protein sequence ID" value="CAI5756469.1"/>
    <property type="molecule type" value="Genomic_DNA"/>
</dbReference>
<dbReference type="InterPro" id="IPR003163">
    <property type="entry name" value="Tscrpt_reg_HTH_APSES-type"/>
</dbReference>
<feature type="compositionally biased region" description="Polar residues" evidence="1">
    <location>
        <begin position="92"/>
        <end position="144"/>
    </location>
</feature>
<organism evidence="3 4">
    <name type="scientific">Candida verbasci</name>
    <dbReference type="NCBI Taxonomy" id="1227364"/>
    <lineage>
        <taxon>Eukaryota</taxon>
        <taxon>Fungi</taxon>
        <taxon>Dikarya</taxon>
        <taxon>Ascomycota</taxon>
        <taxon>Saccharomycotina</taxon>
        <taxon>Pichiomycetes</taxon>
        <taxon>Debaryomycetaceae</taxon>
        <taxon>Candida/Lodderomyces clade</taxon>
        <taxon>Candida</taxon>
    </lineage>
</organism>
<keyword evidence="4" id="KW-1185">Reference proteome</keyword>
<feature type="compositionally biased region" description="Low complexity" evidence="1">
    <location>
        <begin position="473"/>
        <end position="483"/>
    </location>
</feature>
<sequence length="598" mass="68228">MIPNFNNLNNYQTKFPTQHQQLPTPPDRFNYSIPPHQLPVNNLNCNKNNSILPPIDILTGNPQFNNVQPPSQAHQQYHYNNQYRYQYSQSQPIHNQPQQHFVPTNNQQITSPISPITSPYKSVNNSQQQQSIPTNPYFPTNISKPISPKQQKRKKMNNQNQDLLNPTSPKKVKKSSKSKKTDLMITKFSSKINNNDTKTPPTSVTTTPKPKKSKNNIALITNKQIYYPIHKLTEAEMTTIPQDQLSKVQQIYPQIEIKKYSTSAIDPNRTYLTAYEYKLNDQWVVWDFETGFVHLTGIWKASLQNNSESSTSSMKADIVKLSESTPKEFQPYIKRIRGGFLKIQGTWLPFKLCKILARRFCYNIRYELIPIFGKQFPDLCLKPGEPGFGELKLDDLAKFNQDELPIPKPVVEEEVKSEPDKRKSNSTVTIPPIGTFIQPQPINLNSPVLNKKLSIDPITPPSNSNNRPHRKSGSSSTVSSVSSNQKTPVSATDDLSINDSDEIVNASKCLQSLSKLKQSTTKTVDQDFYDETELTDYESNYPFSPITRQEEKDKNGISSILYAANLKAQEQEQHKNESETKRQPTNTRPSMRINDLLT</sequence>
<feature type="compositionally biased region" description="Polar residues" evidence="1">
    <location>
        <begin position="484"/>
        <end position="495"/>
    </location>
</feature>
<dbReference type="OrthoDB" id="5562739at2759"/>
<accession>A0A9W4XF88</accession>
<dbReference type="GO" id="GO:0003677">
    <property type="term" value="F:DNA binding"/>
    <property type="evidence" value="ECO:0007669"/>
    <property type="project" value="InterPro"/>
</dbReference>
<feature type="compositionally biased region" description="Basic and acidic residues" evidence="1">
    <location>
        <begin position="569"/>
        <end position="582"/>
    </location>
</feature>
<feature type="domain" description="HTH APSES-type" evidence="2">
    <location>
        <begin position="261"/>
        <end position="383"/>
    </location>
</feature>
<feature type="compositionally biased region" description="Polar residues" evidence="1">
    <location>
        <begin position="1"/>
        <end position="22"/>
    </location>
</feature>
<dbReference type="Proteomes" id="UP001152885">
    <property type="component" value="Unassembled WGS sequence"/>
</dbReference>
<dbReference type="AlphaFoldDB" id="A0A9W4XF88"/>
<evidence type="ECO:0000313" key="4">
    <source>
        <dbReference type="Proteomes" id="UP001152885"/>
    </source>
</evidence>
<dbReference type="SUPFAM" id="SSF54616">
    <property type="entry name" value="DNA-binding domain of Mlu1-box binding protein MBP1"/>
    <property type="match status" value="1"/>
</dbReference>
<proteinExistence type="predicted"/>
<dbReference type="GO" id="GO:0000981">
    <property type="term" value="F:DNA-binding transcription factor activity, RNA polymerase II-specific"/>
    <property type="evidence" value="ECO:0007669"/>
    <property type="project" value="UniProtKB-ARBA"/>
</dbReference>
<evidence type="ECO:0000313" key="3">
    <source>
        <dbReference type="EMBL" id="CAI5756469.1"/>
    </source>
</evidence>
<feature type="region of interest" description="Disordered" evidence="1">
    <location>
        <begin position="566"/>
        <end position="598"/>
    </location>
</feature>
<name>A0A9W4XF88_9ASCO</name>
<feature type="compositionally biased region" description="Polar residues" evidence="1">
    <location>
        <begin position="187"/>
        <end position="196"/>
    </location>
</feature>
<feature type="region of interest" description="Disordered" evidence="1">
    <location>
        <begin position="453"/>
        <end position="495"/>
    </location>
</feature>
<dbReference type="Gene3D" id="3.10.260.10">
    <property type="entry name" value="Transcription regulator HTH, APSES-type DNA-binding domain"/>
    <property type="match status" value="1"/>
</dbReference>
<evidence type="ECO:0000259" key="2">
    <source>
        <dbReference type="PROSITE" id="PS51299"/>
    </source>
</evidence>
<dbReference type="GO" id="GO:0033309">
    <property type="term" value="C:SBF transcription complex"/>
    <property type="evidence" value="ECO:0007669"/>
    <property type="project" value="TreeGrafter"/>
</dbReference>
<feature type="compositionally biased region" description="Low complexity" evidence="1">
    <location>
        <begin position="197"/>
        <end position="208"/>
    </location>
</feature>
<dbReference type="PANTHER" id="PTHR43828:SF5">
    <property type="entry name" value="TRANSCRIPTIONAL REPRESSOR XBP1"/>
    <property type="match status" value="1"/>
</dbReference>